<organism evidence="4 5">
    <name type="scientific">Giardia intestinalis</name>
    <name type="common">Giardia lamblia</name>
    <dbReference type="NCBI Taxonomy" id="5741"/>
    <lineage>
        <taxon>Eukaryota</taxon>
        <taxon>Metamonada</taxon>
        <taxon>Diplomonadida</taxon>
        <taxon>Hexamitidae</taxon>
        <taxon>Giardiinae</taxon>
        <taxon>Giardia</taxon>
    </lineage>
</organism>
<accession>V6TTY0</accession>
<dbReference type="GO" id="GO:0006412">
    <property type="term" value="P:translation"/>
    <property type="evidence" value="ECO:0007669"/>
    <property type="project" value="InterPro"/>
</dbReference>
<feature type="region of interest" description="Disordered" evidence="3">
    <location>
        <begin position="42"/>
        <end position="65"/>
    </location>
</feature>
<dbReference type="Proteomes" id="UP000018040">
    <property type="component" value="Unassembled WGS sequence"/>
</dbReference>
<sequence>MKKPYSNEYFKSLFLCYGNNFELKSGLQQFFELMARAHGGLTSAGKVRKCTPKKEKKEKPRPPRGRAYKRLLYKKNFEDDTLIHNGRRLGPNNLLIRQKLGF</sequence>
<dbReference type="VEuPathDB" id="GiardiaDB:QR46_3121"/>
<evidence type="ECO:0000256" key="1">
    <source>
        <dbReference type="ARBA" id="ARBA00022980"/>
    </source>
</evidence>
<evidence type="ECO:0000256" key="3">
    <source>
        <dbReference type="SAM" id="MobiDB-lite"/>
    </source>
</evidence>
<comment type="caution">
    <text evidence="4">The sequence shown here is derived from an EMBL/GenBank/DDBJ whole genome shotgun (WGS) entry which is preliminary data.</text>
</comment>
<reference evidence="4 5" key="2">
    <citation type="journal article" date="2013" name="Genome Biol. Evol.">
        <title>Genome sequencing of Giardia lamblia genotypes A2 and B isolates (DH and GS) and comparative analysis with the genomes of genotypes A1 and E (WB and Pig).</title>
        <authorList>
            <person name="Adam R.D."/>
            <person name="Dahlstrom E.W."/>
            <person name="Martens C.A."/>
            <person name="Bruno D.P."/>
            <person name="Barbian K.D."/>
            <person name="Ricklefs S.M."/>
            <person name="Hernandez M.M."/>
            <person name="Narla N.P."/>
            <person name="Patel R.B."/>
            <person name="Porcella S.F."/>
            <person name="Nash T.E."/>
        </authorList>
    </citation>
    <scope>NUCLEOTIDE SEQUENCE [LARGE SCALE GENOMIC DNA]</scope>
    <source>
        <strain evidence="4 5">GS</strain>
    </source>
</reference>
<dbReference type="PANTHER" id="PTHR12650">
    <property type="entry name" value="40S RIBOSOMAL PROTEIN S30/UBIQUITIN-LIKE PROTEIN FUBI"/>
    <property type="match status" value="1"/>
</dbReference>
<dbReference type="InterPro" id="IPR006846">
    <property type="entry name" value="Ribosomal_eS30"/>
</dbReference>
<name>V6TTY0_GIAIN</name>
<dbReference type="AlphaFoldDB" id="V6TTY0"/>
<keyword evidence="1" id="KW-0689">Ribosomal protein</keyword>
<reference evidence="5" key="1">
    <citation type="submission" date="2012-02" db="EMBL/GenBank/DDBJ databases">
        <title>Genome sequencing of Giardia lamblia Genotypes A2 and B isolates (DH and GS) and comparative analysis with the genomes of Genotypes A1 and E (WB and Pig).</title>
        <authorList>
            <person name="Adam R."/>
            <person name="Dahlstrom E."/>
            <person name="Martens C."/>
            <person name="Bruno D."/>
            <person name="Barbian K."/>
            <person name="Porcella S.F."/>
            <person name="Nash T."/>
        </authorList>
    </citation>
    <scope>NUCLEOTIDE SEQUENCE</scope>
    <source>
        <strain evidence="5">GS</strain>
    </source>
</reference>
<evidence type="ECO:0000256" key="2">
    <source>
        <dbReference type="ARBA" id="ARBA00023274"/>
    </source>
</evidence>
<dbReference type="OrthoDB" id="199599at2759"/>
<proteinExistence type="predicted"/>
<protein>
    <submittedName>
        <fullName evidence="4">Major surface-labeled trophozoite antigen</fullName>
    </submittedName>
</protein>
<evidence type="ECO:0000313" key="5">
    <source>
        <dbReference type="Proteomes" id="UP000018040"/>
    </source>
</evidence>
<dbReference type="Pfam" id="PF04758">
    <property type="entry name" value="Ribosomal_S30"/>
    <property type="match status" value="1"/>
</dbReference>
<dbReference type="PANTHER" id="PTHR12650:SF15">
    <property type="entry name" value="RIBOSOMAL PROTEIN S30, ISOFORM A"/>
    <property type="match status" value="1"/>
</dbReference>
<feature type="compositionally biased region" description="Basic and acidic residues" evidence="3">
    <location>
        <begin position="52"/>
        <end position="61"/>
    </location>
</feature>
<dbReference type="EMBL" id="AHHH01000109">
    <property type="protein sequence ID" value="ESU41802.1"/>
    <property type="molecule type" value="Genomic_DNA"/>
</dbReference>
<dbReference type="GO" id="GO:0022627">
    <property type="term" value="C:cytosolic small ribosomal subunit"/>
    <property type="evidence" value="ECO:0007669"/>
    <property type="project" value="TreeGrafter"/>
</dbReference>
<evidence type="ECO:0000313" key="4">
    <source>
        <dbReference type="EMBL" id="ESU41802.1"/>
    </source>
</evidence>
<gene>
    <name evidence="4" type="ORF">GSB_151164</name>
</gene>
<dbReference type="VEuPathDB" id="GiardiaDB:GL50803_0060147"/>
<dbReference type="GO" id="GO:0003735">
    <property type="term" value="F:structural constituent of ribosome"/>
    <property type="evidence" value="ECO:0007669"/>
    <property type="project" value="InterPro"/>
</dbReference>
<keyword evidence="2" id="KW-0687">Ribonucleoprotein</keyword>